<feature type="transmembrane region" description="Helical" evidence="8">
    <location>
        <begin position="303"/>
        <end position="322"/>
    </location>
</feature>
<feature type="transmembrane region" description="Helical" evidence="8">
    <location>
        <begin position="63"/>
        <end position="84"/>
    </location>
</feature>
<feature type="transmembrane region" description="Helical" evidence="8">
    <location>
        <begin position="188"/>
        <end position="209"/>
    </location>
</feature>
<keyword evidence="10" id="KW-1185">Reference proteome</keyword>
<dbReference type="EMBL" id="QXHD01000004">
    <property type="protein sequence ID" value="NEZ58890.1"/>
    <property type="molecule type" value="Genomic_DNA"/>
</dbReference>
<dbReference type="PANTHER" id="PTHR31585">
    <property type="entry name" value="FOLATE-BIOPTERIN TRANSPORTER 1, CHLOROPLASTIC"/>
    <property type="match status" value="1"/>
</dbReference>
<evidence type="ECO:0000256" key="5">
    <source>
        <dbReference type="ARBA" id="ARBA00022989"/>
    </source>
</evidence>
<evidence type="ECO:0000256" key="3">
    <source>
        <dbReference type="ARBA" id="ARBA00022448"/>
    </source>
</evidence>
<gene>
    <name evidence="9" type="primary">fbt</name>
    <name evidence="9" type="ORF">DXZ20_25260</name>
</gene>
<dbReference type="AlphaFoldDB" id="A0A6M0RSR3"/>
<dbReference type="RefSeq" id="WP_163659918.1">
    <property type="nucleotide sequence ID" value="NZ_QXHD01000004.1"/>
</dbReference>
<dbReference type="NCBIfam" id="TIGR00788">
    <property type="entry name" value="fbt"/>
    <property type="match status" value="1"/>
</dbReference>
<organism evidence="9 10">
    <name type="scientific">Adonisia turfae CCMR0081</name>
    <dbReference type="NCBI Taxonomy" id="2292702"/>
    <lineage>
        <taxon>Bacteria</taxon>
        <taxon>Bacillati</taxon>
        <taxon>Cyanobacteriota</taxon>
        <taxon>Adonisia</taxon>
        <taxon>Adonisia turfae</taxon>
    </lineage>
</organism>
<dbReference type="InterPro" id="IPR036259">
    <property type="entry name" value="MFS_trans_sf"/>
</dbReference>
<feature type="transmembrane region" description="Helical" evidence="8">
    <location>
        <begin position="119"/>
        <end position="140"/>
    </location>
</feature>
<feature type="transmembrane region" description="Helical" evidence="8">
    <location>
        <begin position="237"/>
        <end position="260"/>
    </location>
</feature>
<dbReference type="InterPro" id="IPR039309">
    <property type="entry name" value="BT1"/>
</dbReference>
<name>A0A6M0RSR3_9CYAN</name>
<dbReference type="InterPro" id="IPR004324">
    <property type="entry name" value="FBT"/>
</dbReference>
<dbReference type="Proteomes" id="UP000481033">
    <property type="component" value="Unassembled WGS sequence"/>
</dbReference>
<keyword evidence="4 8" id="KW-0812">Transmembrane</keyword>
<evidence type="ECO:0000256" key="2">
    <source>
        <dbReference type="ARBA" id="ARBA00007015"/>
    </source>
</evidence>
<feature type="region of interest" description="Disordered" evidence="7">
    <location>
        <begin position="437"/>
        <end position="462"/>
    </location>
</feature>
<reference evidence="9 10" key="1">
    <citation type="journal article" date="2020" name="Microb. Ecol.">
        <title>Ecogenomics of the Marine Benthic Filamentous Cyanobacterium Adonisia.</title>
        <authorList>
            <person name="Walter J.M."/>
            <person name="Coutinho F.H."/>
            <person name="Leomil L."/>
            <person name="Hargreaves P.I."/>
            <person name="Campeao M.E."/>
            <person name="Vieira V.V."/>
            <person name="Silva B.S."/>
            <person name="Fistarol G.O."/>
            <person name="Salomon P.S."/>
            <person name="Sawabe T."/>
            <person name="Mino S."/>
            <person name="Hosokawa M."/>
            <person name="Miyashita H."/>
            <person name="Maruyama F."/>
            <person name="van Verk M.C."/>
            <person name="Dutilh B.E."/>
            <person name="Thompson C.C."/>
            <person name="Thompson F.L."/>
        </authorList>
    </citation>
    <scope>NUCLEOTIDE SEQUENCE [LARGE SCALE GENOMIC DNA]</scope>
    <source>
        <strain evidence="9 10">CCMR0081</strain>
    </source>
</reference>
<evidence type="ECO:0000313" key="9">
    <source>
        <dbReference type="EMBL" id="NEZ58890.1"/>
    </source>
</evidence>
<dbReference type="Pfam" id="PF03092">
    <property type="entry name" value="BT1"/>
    <property type="match status" value="1"/>
</dbReference>
<evidence type="ECO:0000313" key="10">
    <source>
        <dbReference type="Proteomes" id="UP000481033"/>
    </source>
</evidence>
<keyword evidence="3" id="KW-0813">Transport</keyword>
<proteinExistence type="inferred from homology"/>
<evidence type="ECO:0000256" key="4">
    <source>
        <dbReference type="ARBA" id="ARBA00022692"/>
    </source>
</evidence>
<evidence type="ECO:0000256" key="6">
    <source>
        <dbReference type="ARBA" id="ARBA00023136"/>
    </source>
</evidence>
<comment type="caution">
    <text evidence="9">The sequence shown here is derived from an EMBL/GenBank/DDBJ whole genome shotgun (WGS) entry which is preliminary data.</text>
</comment>
<feature type="transmembrane region" description="Helical" evidence="8">
    <location>
        <begin position="369"/>
        <end position="387"/>
    </location>
</feature>
<dbReference type="Gene3D" id="1.20.1250.20">
    <property type="entry name" value="MFS general substrate transporter like domains"/>
    <property type="match status" value="1"/>
</dbReference>
<dbReference type="SUPFAM" id="SSF103473">
    <property type="entry name" value="MFS general substrate transporter"/>
    <property type="match status" value="1"/>
</dbReference>
<feature type="transmembrane region" description="Helical" evidence="8">
    <location>
        <begin position="96"/>
        <end position="113"/>
    </location>
</feature>
<dbReference type="PANTHER" id="PTHR31585:SF0">
    <property type="entry name" value="FOLATE-BIOPTERIN TRANSPORTER 1, CHLOROPLASTIC"/>
    <property type="match status" value="1"/>
</dbReference>
<comment type="subcellular location">
    <subcellularLocation>
        <location evidence="1">Membrane</location>
        <topology evidence="1">Multi-pass membrane protein</topology>
    </subcellularLocation>
</comment>
<sequence>MTAAADSQGIKQFLEKRILLGRPLTTELTAILLVYFVQGILGLARLAISFFLKDDLGLSPAEVAALTGIASLPWTIKPLFGFLSDGLPIIGYRRRPYLVLSGVMGTAAWLTLATLANTAWLATTMILLSSLSVAIADVIVDSLVVERARQESQSEVGTLQSLCWGASALGGVLTAYLGGLLLEQTSTRVVFAVTATFPLIVSVVAWLIAEEPAQEKANFQTVWSQVKQLKAAFSQRVIWMPALFLFLWQSTPSADSAFFFFTTNDLGFEPEFLGRVRLVTSLAALVGIAIFQRFLKAVPFRTIFAWSTVLAALGGMTTLLLVTHANRSIGIDDHWFSLGDSAILTIMGQIAFMPVLVLSARLCPAGVEATLFALLMSIVNLAGLVSHELGALLTHWLHVTETDFENLWLLVTITSLTTLLPLPLLFLLPSTSASSDMELSEADGEDAADKDSAAPEPVLTSS</sequence>
<keyword evidence="6 8" id="KW-0472">Membrane</keyword>
<keyword evidence="5 8" id="KW-1133">Transmembrane helix</keyword>
<dbReference type="GO" id="GO:0016020">
    <property type="term" value="C:membrane"/>
    <property type="evidence" value="ECO:0007669"/>
    <property type="project" value="UniProtKB-SubCell"/>
</dbReference>
<feature type="transmembrane region" description="Helical" evidence="8">
    <location>
        <begin position="272"/>
        <end position="291"/>
    </location>
</feature>
<feature type="transmembrane region" description="Helical" evidence="8">
    <location>
        <begin position="342"/>
        <end position="362"/>
    </location>
</feature>
<protein>
    <submittedName>
        <fullName evidence="9">Folate/biopterin family MFS transporter</fullName>
    </submittedName>
</protein>
<evidence type="ECO:0000256" key="8">
    <source>
        <dbReference type="SAM" id="Phobius"/>
    </source>
</evidence>
<feature type="transmembrane region" description="Helical" evidence="8">
    <location>
        <begin position="28"/>
        <end position="51"/>
    </location>
</feature>
<evidence type="ECO:0000256" key="1">
    <source>
        <dbReference type="ARBA" id="ARBA00004141"/>
    </source>
</evidence>
<accession>A0A6M0RSR3</accession>
<comment type="similarity">
    <text evidence="2">Belongs to the major facilitator superfamily. Folate-biopterin transporter (TC 2.A.71) family.</text>
</comment>
<feature type="transmembrane region" description="Helical" evidence="8">
    <location>
        <begin position="407"/>
        <end position="428"/>
    </location>
</feature>
<feature type="transmembrane region" description="Helical" evidence="8">
    <location>
        <begin position="161"/>
        <end position="182"/>
    </location>
</feature>
<dbReference type="CDD" id="cd17484">
    <property type="entry name" value="MFS_FBT"/>
    <property type="match status" value="1"/>
</dbReference>
<evidence type="ECO:0000256" key="7">
    <source>
        <dbReference type="SAM" id="MobiDB-lite"/>
    </source>
</evidence>